<reference evidence="11 12" key="1">
    <citation type="submission" date="2021-08" db="EMBL/GenBank/DDBJ databases">
        <title>Nocardioides bacterium WL0053 sp. nov., isolated from the sediment.</title>
        <authorList>
            <person name="Wang L."/>
            <person name="Zhang D."/>
            <person name="Zhang A."/>
        </authorList>
    </citation>
    <scope>NUCLEOTIDE SEQUENCE [LARGE SCALE GENOMIC DNA]</scope>
    <source>
        <strain evidence="11 12">WL0053</strain>
    </source>
</reference>
<dbReference type="InterPro" id="IPR041222">
    <property type="entry name" value="PriA_3primeBD"/>
</dbReference>
<protein>
    <recommendedName>
        <fullName evidence="8">Probable replication restart protein PriA</fullName>
    </recommendedName>
    <alternativeName>
        <fullName evidence="8">Putative ATP-dependent DNA helicase PriA</fullName>
    </alternativeName>
</protein>
<feature type="binding site" evidence="8">
    <location>
        <position position="416"/>
    </location>
    <ligand>
        <name>Zn(2+)</name>
        <dbReference type="ChEBI" id="CHEBI:29105"/>
        <label>2</label>
    </ligand>
</feature>
<evidence type="ECO:0000313" key="11">
    <source>
        <dbReference type="EMBL" id="MBY9076245.1"/>
    </source>
</evidence>
<comment type="caution">
    <text evidence="8">As this protein does not have any detectable helicase domains, it probably does not have helicase activity.</text>
</comment>
<comment type="subunit">
    <text evidence="8">Component of the replication restart primosome.</text>
</comment>
<keyword evidence="4 8" id="KW-0547">Nucleotide-binding</keyword>
<gene>
    <name evidence="8" type="primary">priA</name>
    <name evidence="11" type="ORF">K1X13_15535</name>
</gene>
<evidence type="ECO:0000256" key="4">
    <source>
        <dbReference type="ARBA" id="ARBA00022741"/>
    </source>
</evidence>
<comment type="cofactor">
    <cofactor evidence="8">
        <name>Zn(2+)</name>
        <dbReference type="ChEBI" id="CHEBI:29105"/>
    </cofactor>
    <text evidence="8">Binds 2 zinc ions per subunit.</text>
</comment>
<comment type="caution">
    <text evidence="11">The sequence shown here is derived from an EMBL/GenBank/DDBJ whole genome shotgun (WGS) entry which is preliminary data.</text>
</comment>
<feature type="binding site" evidence="8">
    <location>
        <position position="410"/>
    </location>
    <ligand>
        <name>Zn(2+)</name>
        <dbReference type="ChEBI" id="CHEBI:29105"/>
        <label>1</label>
    </ligand>
</feature>
<proteinExistence type="inferred from homology"/>
<evidence type="ECO:0000256" key="3">
    <source>
        <dbReference type="ARBA" id="ARBA00022723"/>
    </source>
</evidence>
<evidence type="ECO:0000256" key="1">
    <source>
        <dbReference type="ARBA" id="ARBA00022515"/>
    </source>
</evidence>
<dbReference type="Gene3D" id="3.40.1440.60">
    <property type="entry name" value="PriA, 3(prime) DNA-binding domain"/>
    <property type="match status" value="1"/>
</dbReference>
<evidence type="ECO:0000259" key="10">
    <source>
        <dbReference type="Pfam" id="PF17764"/>
    </source>
</evidence>
<name>A0ABS7RMF6_9ACTN</name>
<evidence type="ECO:0000256" key="9">
    <source>
        <dbReference type="SAM" id="MobiDB-lite"/>
    </source>
</evidence>
<accession>A0ABS7RMF6</accession>
<keyword evidence="6 8" id="KW-0067">ATP-binding</keyword>
<evidence type="ECO:0000256" key="7">
    <source>
        <dbReference type="ARBA" id="ARBA00023125"/>
    </source>
</evidence>
<dbReference type="EMBL" id="JAIEZQ010000002">
    <property type="protein sequence ID" value="MBY9076245.1"/>
    <property type="molecule type" value="Genomic_DNA"/>
</dbReference>
<dbReference type="HAMAP" id="MF_00983">
    <property type="entry name" value="PriA"/>
    <property type="match status" value="1"/>
</dbReference>
<feature type="binding site" evidence="8">
    <location>
        <position position="437"/>
    </location>
    <ligand>
        <name>Zn(2+)</name>
        <dbReference type="ChEBI" id="CHEBI:29105"/>
        <label>2</label>
    </ligand>
</feature>
<dbReference type="Pfam" id="PF17764">
    <property type="entry name" value="PriA_3primeBD"/>
    <property type="match status" value="1"/>
</dbReference>
<evidence type="ECO:0000256" key="5">
    <source>
        <dbReference type="ARBA" id="ARBA00022833"/>
    </source>
</evidence>
<comment type="similarity">
    <text evidence="8">Belongs to the helicase family. PriA subfamily.</text>
</comment>
<dbReference type="InterPro" id="IPR005259">
    <property type="entry name" value="PriA"/>
</dbReference>
<feature type="binding site" evidence="8">
    <location>
        <position position="419"/>
    </location>
    <ligand>
        <name>Zn(2+)</name>
        <dbReference type="ChEBI" id="CHEBI:29105"/>
        <label>2</label>
    </ligand>
</feature>
<feature type="binding site" evidence="8">
    <location>
        <position position="407"/>
    </location>
    <ligand>
        <name>Zn(2+)</name>
        <dbReference type="ChEBI" id="CHEBI:29105"/>
        <label>1</label>
    </ligand>
</feature>
<dbReference type="PANTHER" id="PTHR30580">
    <property type="entry name" value="PRIMOSOMAL PROTEIN N"/>
    <property type="match status" value="1"/>
</dbReference>
<keyword evidence="12" id="KW-1185">Reference proteome</keyword>
<dbReference type="Proteomes" id="UP000754710">
    <property type="component" value="Unassembled WGS sequence"/>
</dbReference>
<dbReference type="PANTHER" id="PTHR30580:SF0">
    <property type="entry name" value="PRIMOSOMAL PROTEIN N"/>
    <property type="match status" value="1"/>
</dbReference>
<keyword evidence="1 8" id="KW-0639">Primosome</keyword>
<evidence type="ECO:0000256" key="8">
    <source>
        <dbReference type="HAMAP-Rule" id="MF_00983"/>
    </source>
</evidence>
<keyword evidence="2 8" id="KW-0235">DNA replication</keyword>
<feature type="domain" description="Primosomal protein N' 3' DNA-binding" evidence="10">
    <location>
        <begin position="36"/>
        <end position="135"/>
    </location>
</feature>
<keyword evidence="7 8" id="KW-0238">DNA-binding</keyword>
<sequence>MPEVARARARKARESAAKKAAGPKPVDPAGENPVARVLVDVPLAHLDRPFDYLVPQKMASDAVPGARVKVRFAGQDVDGFVLERVEESSHEGRLAPLRRAVSPEPVLSPAIAHLSASVAARYAGTRSDVLRLAVPTRHATVEKEPSTRAPRTSVDVGAAAAAWARYTGGEAFVRHLADGGEPRSVWAAAPSEDWPAALARAAAATYASGRGALLCVPDHRDVARVDAALTAVLGEGHHVVLTADLGPAQRYRSFLALSRGAVRIVVGTRAAAFAPVHDLGLVALWDDGDDLYADQHAPYPHTREVLLLRAHEESCAALVGGFARTVEAEYLLRTGWAQEIAAPRDVVRRSGAQVAVTGATDHELSRDPFARTARLPKVAFDAIRAGLERGPVLLQTPRHGYATSLACERCRTPARCTACTGPLTVTAAHRPPTCRWCGHEERAWACRECGGRGLRAPVLGDRRTAEEIGRAFPSVGVRTSSGDRVLATVPGRAGIVVATPGAEPVAEGGYACVVLLDTWLMLARPDLRTTEESLRRWLNAAALARPADDGGRVVVVGESAEPVLQAVVRWDPAGFAQRELADRQSAHLPPASRLATLTGTSAVVSSALGMLTLPEAAEVLGPVPVEPRAGEARGGAGAAGAADKPQVRAVVRVPRALGAELSRALVQMQGVRDARKMDPVRVQVDPIGLG</sequence>
<feature type="region of interest" description="Disordered" evidence="9">
    <location>
        <begin position="1"/>
        <end position="31"/>
    </location>
</feature>
<comment type="function">
    <text evidence="8">Initiates the restart of stalled replication forks, which reloads the replicative helicase on sites other than the origin of replication. Recognizes and binds to abandoned replication forks and remodels them to uncover a helicase loading site. Promotes assembly of the primosome at these replication forks.</text>
</comment>
<dbReference type="InterPro" id="IPR042115">
    <property type="entry name" value="PriA_3primeBD_sf"/>
</dbReference>
<evidence type="ECO:0000256" key="2">
    <source>
        <dbReference type="ARBA" id="ARBA00022705"/>
    </source>
</evidence>
<feature type="binding site" evidence="8">
    <location>
        <position position="449"/>
    </location>
    <ligand>
        <name>Zn(2+)</name>
        <dbReference type="ChEBI" id="CHEBI:29105"/>
        <label>1</label>
    </ligand>
</feature>
<evidence type="ECO:0000313" key="12">
    <source>
        <dbReference type="Proteomes" id="UP000754710"/>
    </source>
</evidence>
<dbReference type="Gene3D" id="3.40.50.300">
    <property type="entry name" value="P-loop containing nucleotide triphosphate hydrolases"/>
    <property type="match status" value="1"/>
</dbReference>
<keyword evidence="5 8" id="KW-0862">Zinc</keyword>
<feature type="binding site" evidence="8">
    <location>
        <position position="446"/>
    </location>
    <ligand>
        <name>Zn(2+)</name>
        <dbReference type="ChEBI" id="CHEBI:29105"/>
        <label>1</label>
    </ligand>
</feature>
<keyword evidence="3 8" id="KW-0479">Metal-binding</keyword>
<organism evidence="11 12">
    <name type="scientific">Nocardioides jiangsuensis</name>
    <dbReference type="NCBI Taxonomy" id="2866161"/>
    <lineage>
        <taxon>Bacteria</taxon>
        <taxon>Bacillati</taxon>
        <taxon>Actinomycetota</taxon>
        <taxon>Actinomycetes</taxon>
        <taxon>Propionibacteriales</taxon>
        <taxon>Nocardioidaceae</taxon>
        <taxon>Nocardioides</taxon>
    </lineage>
</organism>
<dbReference type="InterPro" id="IPR027417">
    <property type="entry name" value="P-loop_NTPase"/>
</dbReference>
<feature type="binding site" evidence="8">
    <location>
        <position position="434"/>
    </location>
    <ligand>
        <name>Zn(2+)</name>
        <dbReference type="ChEBI" id="CHEBI:29105"/>
        <label>2</label>
    </ligand>
</feature>
<evidence type="ECO:0000256" key="6">
    <source>
        <dbReference type="ARBA" id="ARBA00022840"/>
    </source>
</evidence>